<dbReference type="SMART" id="SM00387">
    <property type="entry name" value="HATPase_c"/>
    <property type="match status" value="1"/>
</dbReference>
<dbReference type="InterPro" id="IPR036890">
    <property type="entry name" value="HATPase_C_sf"/>
</dbReference>
<feature type="region of interest" description="Disordered" evidence="6">
    <location>
        <begin position="445"/>
        <end position="720"/>
    </location>
</feature>
<dbReference type="EMBL" id="JAVREQ010000013">
    <property type="protein sequence ID" value="MDT0380198.1"/>
    <property type="molecule type" value="Genomic_DNA"/>
</dbReference>
<dbReference type="InterPro" id="IPR050428">
    <property type="entry name" value="TCS_sensor_his_kinase"/>
</dbReference>
<keyword evidence="7" id="KW-0472">Membrane</keyword>
<gene>
    <name evidence="9" type="ORF">RM572_15670</name>
</gene>
<reference evidence="10" key="1">
    <citation type="submission" date="2023-07" db="EMBL/GenBank/DDBJ databases">
        <title>30 novel species of actinomycetes from the DSMZ collection.</title>
        <authorList>
            <person name="Nouioui I."/>
        </authorList>
    </citation>
    <scope>NUCLEOTIDE SEQUENCE [LARGE SCALE GENOMIC DNA]</scope>
    <source>
        <strain evidence="10">DSM 42041</strain>
    </source>
</reference>
<evidence type="ECO:0000259" key="8">
    <source>
        <dbReference type="SMART" id="SM00387"/>
    </source>
</evidence>
<dbReference type="SUPFAM" id="SSF55874">
    <property type="entry name" value="ATPase domain of HSP90 chaperone/DNA topoisomerase II/histidine kinase"/>
    <property type="match status" value="1"/>
</dbReference>
<keyword evidence="7" id="KW-1133">Transmembrane helix</keyword>
<keyword evidence="7" id="KW-0812">Transmembrane</keyword>
<feature type="compositionally biased region" description="Low complexity" evidence="6">
    <location>
        <begin position="595"/>
        <end position="615"/>
    </location>
</feature>
<feature type="transmembrane region" description="Helical" evidence="7">
    <location>
        <begin position="35"/>
        <end position="57"/>
    </location>
</feature>
<name>A0ABU2NVD5_9ACTN</name>
<evidence type="ECO:0000313" key="9">
    <source>
        <dbReference type="EMBL" id="MDT0380198.1"/>
    </source>
</evidence>
<dbReference type="Pfam" id="PF02518">
    <property type="entry name" value="HATPase_c"/>
    <property type="match status" value="1"/>
</dbReference>
<evidence type="ECO:0000256" key="7">
    <source>
        <dbReference type="SAM" id="Phobius"/>
    </source>
</evidence>
<keyword evidence="10" id="KW-1185">Reference proteome</keyword>
<feature type="domain" description="Histidine kinase/HSP90-like ATPase" evidence="8">
    <location>
        <begin position="245"/>
        <end position="355"/>
    </location>
</feature>
<dbReference type="InterPro" id="IPR003594">
    <property type="entry name" value="HATPase_dom"/>
</dbReference>
<evidence type="ECO:0000256" key="3">
    <source>
        <dbReference type="ARBA" id="ARBA00022553"/>
    </source>
</evidence>
<keyword evidence="4" id="KW-0808">Transferase</keyword>
<dbReference type="RefSeq" id="WP_311673968.1">
    <property type="nucleotide sequence ID" value="NZ_JAVREQ010000013.1"/>
</dbReference>
<feature type="compositionally biased region" description="Basic and acidic residues" evidence="6">
    <location>
        <begin position="570"/>
        <end position="579"/>
    </location>
</feature>
<dbReference type="PANTHER" id="PTHR45436:SF5">
    <property type="entry name" value="SENSOR HISTIDINE KINASE TRCS"/>
    <property type="match status" value="1"/>
</dbReference>
<keyword evidence="3" id="KW-0597">Phosphoprotein</keyword>
<protein>
    <recommendedName>
        <fullName evidence="2">histidine kinase</fullName>
        <ecNumber evidence="2">2.7.13.3</ecNumber>
    </recommendedName>
</protein>
<organism evidence="9 10">
    <name type="scientific">Streptomyces hazeniae</name>
    <dbReference type="NCBI Taxonomy" id="3075538"/>
    <lineage>
        <taxon>Bacteria</taxon>
        <taxon>Bacillati</taxon>
        <taxon>Actinomycetota</taxon>
        <taxon>Actinomycetes</taxon>
        <taxon>Kitasatosporales</taxon>
        <taxon>Streptomycetaceae</taxon>
        <taxon>Streptomyces</taxon>
    </lineage>
</organism>
<comment type="caution">
    <text evidence="9">The sequence shown here is derived from an EMBL/GenBank/DDBJ whole genome shotgun (WGS) entry which is preliminary data.</text>
</comment>
<feature type="compositionally biased region" description="Pro residues" evidence="6">
    <location>
        <begin position="679"/>
        <end position="688"/>
    </location>
</feature>
<accession>A0ABU2NVD5</accession>
<keyword evidence="9" id="KW-0067">ATP-binding</keyword>
<dbReference type="EC" id="2.7.13.3" evidence="2"/>
<evidence type="ECO:0000256" key="4">
    <source>
        <dbReference type="ARBA" id="ARBA00022679"/>
    </source>
</evidence>
<evidence type="ECO:0000256" key="1">
    <source>
        <dbReference type="ARBA" id="ARBA00000085"/>
    </source>
</evidence>
<dbReference type="PANTHER" id="PTHR45436">
    <property type="entry name" value="SENSOR HISTIDINE KINASE YKOH"/>
    <property type="match status" value="1"/>
</dbReference>
<evidence type="ECO:0000313" key="10">
    <source>
        <dbReference type="Proteomes" id="UP001183414"/>
    </source>
</evidence>
<evidence type="ECO:0000256" key="2">
    <source>
        <dbReference type="ARBA" id="ARBA00012438"/>
    </source>
</evidence>
<dbReference type="Gene3D" id="3.30.565.10">
    <property type="entry name" value="Histidine kinase-like ATPase, C-terminal domain"/>
    <property type="match status" value="1"/>
</dbReference>
<evidence type="ECO:0000256" key="6">
    <source>
        <dbReference type="SAM" id="MobiDB-lite"/>
    </source>
</evidence>
<feature type="compositionally biased region" description="Pro residues" evidence="6">
    <location>
        <begin position="485"/>
        <end position="495"/>
    </location>
</feature>
<evidence type="ECO:0000256" key="5">
    <source>
        <dbReference type="ARBA" id="ARBA00022777"/>
    </source>
</evidence>
<comment type="catalytic activity">
    <reaction evidence="1">
        <text>ATP + protein L-histidine = ADP + protein N-phospho-L-histidine.</text>
        <dbReference type="EC" id="2.7.13.3"/>
    </reaction>
</comment>
<dbReference type="GO" id="GO:0005524">
    <property type="term" value="F:ATP binding"/>
    <property type="evidence" value="ECO:0007669"/>
    <property type="project" value="UniProtKB-KW"/>
</dbReference>
<dbReference type="Proteomes" id="UP001183414">
    <property type="component" value="Unassembled WGS sequence"/>
</dbReference>
<proteinExistence type="predicted"/>
<sequence>MTPVIVLVGLWAFAATALVVERQTEENPARADELVMWVAIGSIIAGAVLITTCLLVWRYSRGLTGRLHRLHRETVELAGTGLPQLVRQLTTGDKKLPEEPAPDRSHGDDEVGAMAYALHQLRKSVGDTLAEQARGREGSEQVFLGLARRTQVLISRLIPKLDELERKHHDSDLLKDIFAVDHLATRVRRHTENLVILGGAPPVRRWSRAVPIYEVLRSAISETEDYRRVDAQPAPQVSLVGPAVADVVHLLAELIENGTAFSPPETKVSVSASHVANGLALEVEDRGLGMPEAKYAHINRLLSEPPRLDMMSLGETPRLGLFVVARLARRHHLEVSLRRSHYGGTLAIVLLPHELLEETKSLLSSIVDRRQESADRPMPAGAGLLGASSSVSETALPAEPAAASALPAAAAAPASPAPAAAASVGPAPAGAGSGSGMTMAAVASASDDSDGFPSYGGAGLLPSTDEPAADAGLSEAAARSEQPPAADPAPAPHAPAPAASYGSGPSLEPAYARTPGHAPGLPSGQGPEQGHDRAYGGGYDHGSARMSGGAGLYPGPEDGPGHGPGAAPEYGRDHGRGPDHGSGTSAAPPPPPLPQRTSAPSAERAPEPSAASADSPPGPDGIAMPKTLPTRVRGENLAAPLRRSPNESPESAGPPSPDRAGAAIGAIQSANRRARNTRPVPPPPPPSPASSSTPSTPAPPAGGHEAPMDRPEYGTGSQES</sequence>
<keyword evidence="9" id="KW-0547">Nucleotide-binding</keyword>
<keyword evidence="5" id="KW-0418">Kinase</keyword>